<keyword evidence="2" id="KW-1133">Transmembrane helix</keyword>
<keyword evidence="2" id="KW-0812">Transmembrane</keyword>
<evidence type="ECO:0000256" key="2">
    <source>
        <dbReference type="SAM" id="Phobius"/>
    </source>
</evidence>
<keyword evidence="4" id="KW-1185">Reference proteome</keyword>
<evidence type="ECO:0000313" key="3">
    <source>
        <dbReference type="EMBL" id="CAG2201122.1"/>
    </source>
</evidence>
<dbReference type="Gene3D" id="2.60.40.10">
    <property type="entry name" value="Immunoglobulins"/>
    <property type="match status" value="1"/>
</dbReference>
<name>A0A8S3QXG1_MYTED</name>
<keyword evidence="2" id="KW-0472">Membrane</keyword>
<dbReference type="EMBL" id="CAJPWZ010000833">
    <property type="protein sequence ID" value="CAG2201122.1"/>
    <property type="molecule type" value="Genomic_DNA"/>
</dbReference>
<dbReference type="SUPFAM" id="SSF48726">
    <property type="entry name" value="Immunoglobulin"/>
    <property type="match status" value="2"/>
</dbReference>
<protein>
    <submittedName>
        <fullName evidence="3">HMCN</fullName>
    </submittedName>
</protein>
<dbReference type="InterPro" id="IPR013783">
    <property type="entry name" value="Ig-like_fold"/>
</dbReference>
<feature type="transmembrane region" description="Helical" evidence="2">
    <location>
        <begin position="316"/>
        <end position="339"/>
    </location>
</feature>
<sequence length="408" mass="46760">MIRHSDSNRDTGVRYLILTSLFLTGMLQFELDLSPNDGTIVTIGSNVTFTCSVIPCNETGSTVLSFGHVEQLFIGICNETFNITDRRFQFSCHSAECMYSLNVYDVDKGYNVSHRKEVCESNSEIKLTCQDNNLPDVFHFGKWFHHYNDVEICKLAGFSSGKQPFIQIPFCTYEDVGNYTCSITDIRKNTTVYYSTVFLSVPGPPVIVNSSIVKHKSKAECLLSVEFYSFDEISTITWYKNGRLLYSSEHQRPNVRPTTHIVNMHNKDVPIKAKIATLQLKPVCDVDTSMYRLTVKTAHFSTSHTFEQEDTTVHTVLIMSLLIATGIVLTGLIIIICRVTKGRKRKFRFNRKSLYTSNAVVGRRIDTQFYEEIDMFIENLRQADEETTGHNRYTMSENEYEQIPFDRE</sequence>
<dbReference type="InterPro" id="IPR036179">
    <property type="entry name" value="Ig-like_dom_sf"/>
</dbReference>
<accession>A0A8S3QXG1</accession>
<feature type="region of interest" description="Disordered" evidence="1">
    <location>
        <begin position="388"/>
        <end position="408"/>
    </location>
</feature>
<comment type="caution">
    <text evidence="3">The sequence shown here is derived from an EMBL/GenBank/DDBJ whole genome shotgun (WGS) entry which is preliminary data.</text>
</comment>
<proteinExistence type="predicted"/>
<reference evidence="3" key="1">
    <citation type="submission" date="2021-03" db="EMBL/GenBank/DDBJ databases">
        <authorList>
            <person name="Bekaert M."/>
        </authorList>
    </citation>
    <scope>NUCLEOTIDE SEQUENCE</scope>
</reference>
<evidence type="ECO:0000256" key="1">
    <source>
        <dbReference type="SAM" id="MobiDB-lite"/>
    </source>
</evidence>
<evidence type="ECO:0000313" key="4">
    <source>
        <dbReference type="Proteomes" id="UP000683360"/>
    </source>
</evidence>
<gene>
    <name evidence="3" type="ORF">MEDL_15754</name>
</gene>
<dbReference type="Proteomes" id="UP000683360">
    <property type="component" value="Unassembled WGS sequence"/>
</dbReference>
<dbReference type="AlphaFoldDB" id="A0A8S3QXG1"/>
<feature type="transmembrane region" description="Helical" evidence="2">
    <location>
        <begin position="12"/>
        <end position="29"/>
    </location>
</feature>
<organism evidence="3 4">
    <name type="scientific">Mytilus edulis</name>
    <name type="common">Blue mussel</name>
    <dbReference type="NCBI Taxonomy" id="6550"/>
    <lineage>
        <taxon>Eukaryota</taxon>
        <taxon>Metazoa</taxon>
        <taxon>Spiralia</taxon>
        <taxon>Lophotrochozoa</taxon>
        <taxon>Mollusca</taxon>
        <taxon>Bivalvia</taxon>
        <taxon>Autobranchia</taxon>
        <taxon>Pteriomorphia</taxon>
        <taxon>Mytilida</taxon>
        <taxon>Mytiloidea</taxon>
        <taxon>Mytilidae</taxon>
        <taxon>Mytilinae</taxon>
        <taxon>Mytilus</taxon>
    </lineage>
</organism>